<comment type="caution">
    <text evidence="2">The sequence shown here is derived from an EMBL/GenBank/DDBJ whole genome shotgun (WGS) entry which is preliminary data.</text>
</comment>
<name>A0A2N1PSD1_9BACT</name>
<dbReference type="AlphaFoldDB" id="A0A2N1PSD1"/>
<feature type="region of interest" description="Disordered" evidence="1">
    <location>
        <begin position="25"/>
        <end position="76"/>
    </location>
</feature>
<evidence type="ECO:0000313" key="2">
    <source>
        <dbReference type="EMBL" id="PKK91182.1"/>
    </source>
</evidence>
<accession>A0A2N1PSD1</accession>
<dbReference type="EMBL" id="PGXC01000003">
    <property type="protein sequence ID" value="PKK91182.1"/>
    <property type="molecule type" value="Genomic_DNA"/>
</dbReference>
<evidence type="ECO:0000313" key="3">
    <source>
        <dbReference type="Proteomes" id="UP000233256"/>
    </source>
</evidence>
<reference evidence="2 3" key="1">
    <citation type="journal article" date="2017" name="ISME J.">
        <title>Potential for microbial H2 and metal transformations associated with novel bacteria and archaea in deep terrestrial subsurface sediments.</title>
        <authorList>
            <person name="Hernsdorf A.W."/>
            <person name="Amano Y."/>
            <person name="Miyakawa K."/>
            <person name="Ise K."/>
            <person name="Suzuki Y."/>
            <person name="Anantharaman K."/>
            <person name="Probst A."/>
            <person name="Burstein D."/>
            <person name="Thomas B.C."/>
            <person name="Banfield J.F."/>
        </authorList>
    </citation>
    <scope>NUCLEOTIDE SEQUENCE [LARGE SCALE GENOMIC DNA]</scope>
    <source>
        <strain evidence="2">HGW-Wallbacteria-1</strain>
    </source>
</reference>
<feature type="compositionally biased region" description="Low complexity" evidence="1">
    <location>
        <begin position="26"/>
        <end position="39"/>
    </location>
</feature>
<evidence type="ECO:0000256" key="1">
    <source>
        <dbReference type="SAM" id="MobiDB-lite"/>
    </source>
</evidence>
<dbReference type="Proteomes" id="UP000233256">
    <property type="component" value="Unassembled WGS sequence"/>
</dbReference>
<protein>
    <submittedName>
        <fullName evidence="2">Uncharacterized protein</fullName>
    </submittedName>
</protein>
<proteinExistence type="predicted"/>
<organism evidence="2 3">
    <name type="scientific">Candidatus Wallbacteria bacterium HGW-Wallbacteria-1</name>
    <dbReference type="NCBI Taxonomy" id="2013854"/>
    <lineage>
        <taxon>Bacteria</taxon>
        <taxon>Candidatus Walliibacteriota</taxon>
    </lineage>
</organism>
<sequence length="76" mass="8445">MQFLSAIAIIVLLFMAYSFMNKSAVNQNGRNHGHSSGNNPLPPQPPKEKKVPQGSSKNGAKVLDFMAYKRKKNENQ</sequence>
<gene>
    <name evidence="2" type="ORF">CVV64_05280</name>
</gene>